<gene>
    <name evidence="8" type="primary">WWP2_2</name>
    <name evidence="8" type="ORF">GOODEAATRI_010690</name>
</gene>
<keyword evidence="4" id="KW-0808">Transferase</keyword>
<dbReference type="InterPro" id="IPR035983">
    <property type="entry name" value="Hect_E3_ubiquitin_ligase"/>
</dbReference>
<dbReference type="EC" id="2.3.2.26" evidence="3"/>
<feature type="non-terminal residue" evidence="8">
    <location>
        <position position="1"/>
    </location>
</feature>
<evidence type="ECO:0000256" key="2">
    <source>
        <dbReference type="ARBA" id="ARBA00004906"/>
    </source>
</evidence>
<dbReference type="PANTHER" id="PTHR11254:SF396">
    <property type="entry name" value="NEDD4-LIKE E3 UBIQUITIN-PROTEIN LIGASE WWP2"/>
    <property type="match status" value="1"/>
</dbReference>
<comment type="catalytic activity">
    <reaction evidence="1">
        <text>S-ubiquitinyl-[E2 ubiquitin-conjugating enzyme]-L-cysteine + [acceptor protein]-L-lysine = [E2 ubiquitin-conjugating enzyme]-L-cysteine + N(6)-ubiquitinyl-[acceptor protein]-L-lysine.</text>
        <dbReference type="EC" id="2.3.2.26"/>
    </reaction>
</comment>
<evidence type="ECO:0000256" key="1">
    <source>
        <dbReference type="ARBA" id="ARBA00000885"/>
    </source>
</evidence>
<evidence type="ECO:0000313" key="8">
    <source>
        <dbReference type="EMBL" id="MEQ2161554.1"/>
    </source>
</evidence>
<dbReference type="Gene3D" id="3.90.1750.10">
    <property type="entry name" value="Hect, E3 ligase catalytic domains"/>
    <property type="match status" value="1"/>
</dbReference>
<evidence type="ECO:0000313" key="9">
    <source>
        <dbReference type="Proteomes" id="UP001476798"/>
    </source>
</evidence>
<accession>A0ABV0MR23</accession>
<keyword evidence="9" id="KW-1185">Reference proteome</keyword>
<evidence type="ECO:0000256" key="6">
    <source>
        <dbReference type="PROSITE-ProRule" id="PRU00104"/>
    </source>
</evidence>
<sequence length="114" mass="13661">SRQGGSPGAYDRSFRWKYHQFRFLCQIMNVKPYDLRRRLYIIMRGEEGLDYGGVAREWFFLLSHEVLNPMYCLFEYAGKNNYCLQINPASSINPDHLTYFRFIGRFIAMVRRTN</sequence>
<evidence type="ECO:0000259" key="7">
    <source>
        <dbReference type="PROSITE" id="PS50237"/>
    </source>
</evidence>
<dbReference type="Pfam" id="PF00632">
    <property type="entry name" value="HECT"/>
    <property type="match status" value="1"/>
</dbReference>
<evidence type="ECO:0000256" key="5">
    <source>
        <dbReference type="ARBA" id="ARBA00022786"/>
    </source>
</evidence>
<dbReference type="PROSITE" id="PS50237">
    <property type="entry name" value="HECT"/>
    <property type="match status" value="1"/>
</dbReference>
<dbReference type="InterPro" id="IPR000569">
    <property type="entry name" value="HECT_dom"/>
</dbReference>
<feature type="domain" description="HECT" evidence="7">
    <location>
        <begin position="31"/>
        <end position="114"/>
    </location>
</feature>
<dbReference type="PANTHER" id="PTHR11254">
    <property type="entry name" value="HECT DOMAIN UBIQUITIN-PROTEIN LIGASE"/>
    <property type="match status" value="1"/>
</dbReference>
<evidence type="ECO:0000256" key="3">
    <source>
        <dbReference type="ARBA" id="ARBA00012485"/>
    </source>
</evidence>
<evidence type="ECO:0000256" key="4">
    <source>
        <dbReference type="ARBA" id="ARBA00022679"/>
    </source>
</evidence>
<protein>
    <recommendedName>
        <fullName evidence="3">HECT-type E3 ubiquitin transferase</fullName>
        <ecNumber evidence="3">2.3.2.26</ecNumber>
    </recommendedName>
</protein>
<dbReference type="SUPFAM" id="SSF56204">
    <property type="entry name" value="Hect, E3 ligase catalytic domain"/>
    <property type="match status" value="1"/>
</dbReference>
<name>A0ABV0MR23_9TELE</name>
<dbReference type="InterPro" id="IPR050409">
    <property type="entry name" value="E3_ubiq-protein_ligase"/>
</dbReference>
<comment type="caution">
    <text evidence="6">Lacks conserved residue(s) required for the propagation of feature annotation.</text>
</comment>
<comment type="pathway">
    <text evidence="2">Protein modification; protein ubiquitination.</text>
</comment>
<dbReference type="EMBL" id="JAHRIO010010630">
    <property type="protein sequence ID" value="MEQ2161554.1"/>
    <property type="molecule type" value="Genomic_DNA"/>
</dbReference>
<comment type="caution">
    <text evidence="8">The sequence shown here is derived from an EMBL/GenBank/DDBJ whole genome shotgun (WGS) entry which is preliminary data.</text>
</comment>
<proteinExistence type="predicted"/>
<reference evidence="8 9" key="1">
    <citation type="submission" date="2021-06" db="EMBL/GenBank/DDBJ databases">
        <authorList>
            <person name="Palmer J.M."/>
        </authorList>
    </citation>
    <scope>NUCLEOTIDE SEQUENCE [LARGE SCALE GENOMIC DNA]</scope>
    <source>
        <strain evidence="8 9">GA_2019</strain>
        <tissue evidence="8">Muscle</tissue>
    </source>
</reference>
<dbReference type="Proteomes" id="UP001476798">
    <property type="component" value="Unassembled WGS sequence"/>
</dbReference>
<keyword evidence="5 6" id="KW-0833">Ubl conjugation pathway</keyword>
<organism evidence="8 9">
    <name type="scientific">Goodea atripinnis</name>
    <dbReference type="NCBI Taxonomy" id="208336"/>
    <lineage>
        <taxon>Eukaryota</taxon>
        <taxon>Metazoa</taxon>
        <taxon>Chordata</taxon>
        <taxon>Craniata</taxon>
        <taxon>Vertebrata</taxon>
        <taxon>Euteleostomi</taxon>
        <taxon>Actinopterygii</taxon>
        <taxon>Neopterygii</taxon>
        <taxon>Teleostei</taxon>
        <taxon>Neoteleostei</taxon>
        <taxon>Acanthomorphata</taxon>
        <taxon>Ovalentaria</taxon>
        <taxon>Atherinomorphae</taxon>
        <taxon>Cyprinodontiformes</taxon>
        <taxon>Goodeidae</taxon>
        <taxon>Goodea</taxon>
    </lineage>
</organism>